<gene>
    <name evidence="4" type="ORF">SAMN05444336_10348</name>
</gene>
<dbReference type="InterPro" id="IPR002933">
    <property type="entry name" value="Peptidase_M20"/>
</dbReference>
<accession>A0A1H2Y927</accession>
<evidence type="ECO:0000256" key="2">
    <source>
        <dbReference type="ARBA" id="ARBA00022801"/>
    </source>
</evidence>
<dbReference type="AlphaFoldDB" id="A0A1H2Y927"/>
<dbReference type="Pfam" id="PF01546">
    <property type="entry name" value="Peptidase_M20"/>
    <property type="match status" value="1"/>
</dbReference>
<evidence type="ECO:0000313" key="4">
    <source>
        <dbReference type="EMBL" id="SDX01647.1"/>
    </source>
</evidence>
<proteinExistence type="predicted"/>
<dbReference type="Proteomes" id="UP000199118">
    <property type="component" value="Unassembled WGS sequence"/>
</dbReference>
<dbReference type="RefSeq" id="WP_092681160.1">
    <property type="nucleotide sequence ID" value="NZ_FNMZ01000003.1"/>
</dbReference>
<dbReference type="InterPro" id="IPR036264">
    <property type="entry name" value="Bact_exopeptidase_dim_dom"/>
</dbReference>
<keyword evidence="5" id="KW-1185">Reference proteome</keyword>
<dbReference type="Gene3D" id="3.40.630.10">
    <property type="entry name" value="Zn peptidases"/>
    <property type="match status" value="2"/>
</dbReference>
<evidence type="ECO:0000256" key="1">
    <source>
        <dbReference type="ARBA" id="ARBA00022723"/>
    </source>
</evidence>
<dbReference type="GO" id="GO:0016787">
    <property type="term" value="F:hydrolase activity"/>
    <property type="evidence" value="ECO:0007669"/>
    <property type="project" value="UniProtKB-KW"/>
</dbReference>
<dbReference type="EMBL" id="FNMZ01000003">
    <property type="protein sequence ID" value="SDX01647.1"/>
    <property type="molecule type" value="Genomic_DNA"/>
</dbReference>
<protein>
    <submittedName>
        <fullName evidence="4">Succinyl-diaminopimelate desuccinylase</fullName>
    </submittedName>
</protein>
<evidence type="ECO:0000313" key="5">
    <source>
        <dbReference type="Proteomes" id="UP000199118"/>
    </source>
</evidence>
<keyword evidence="2" id="KW-0378">Hydrolase</keyword>
<dbReference type="STRING" id="356660.SAMN05444336_10348"/>
<organism evidence="4 5">
    <name type="scientific">Albimonas donghaensis</name>
    <dbReference type="NCBI Taxonomy" id="356660"/>
    <lineage>
        <taxon>Bacteria</taxon>
        <taxon>Pseudomonadati</taxon>
        <taxon>Pseudomonadota</taxon>
        <taxon>Alphaproteobacteria</taxon>
        <taxon>Rhodobacterales</taxon>
        <taxon>Paracoccaceae</taxon>
        <taxon>Albimonas</taxon>
    </lineage>
</organism>
<sequence length="380" mass="38412">MLDRAALSALLSDLIRARSPDPPGDEAEICAVLADRLRGLGFAPEVEEFAPRRFNLLVRLKGAGARAGLVFSAHMDTLPAGDPAGWRRDPFSGEDDGARLHGRGACDMKSGLAALISALTALRDSPPPGDVTLAVTGGESANLIGARRLVETGALAGHGAILVGEPTSLDLVTATTSALWLRAEARGTVGHGSDGANAAGGAGGPAVNAIVALARALDGLETALPDATHPLLGGATLNIGRIEGGSAINLMPDRCAADLDLRLPPGVTAKAAEAALAARLGPGIRLTRLDWKPAQETAPDAPLARACLAAASRARGAAAVPRGARYFTDACILAPAFGLETATLGPGRLGGSGEADESVVLADVATAARIYAETARAWSP</sequence>
<dbReference type="PANTHER" id="PTHR43808">
    <property type="entry name" value="ACETYLORNITHINE DEACETYLASE"/>
    <property type="match status" value="1"/>
</dbReference>
<dbReference type="Pfam" id="PF07687">
    <property type="entry name" value="M20_dimer"/>
    <property type="match status" value="1"/>
</dbReference>
<feature type="domain" description="Peptidase M20 dimerisation" evidence="3">
    <location>
        <begin position="193"/>
        <end position="280"/>
    </location>
</feature>
<reference evidence="4 5" key="1">
    <citation type="submission" date="2016-10" db="EMBL/GenBank/DDBJ databases">
        <authorList>
            <person name="de Groot N.N."/>
        </authorList>
    </citation>
    <scope>NUCLEOTIDE SEQUENCE [LARGE SCALE GENOMIC DNA]</scope>
    <source>
        <strain evidence="4 5">DSM 17890</strain>
    </source>
</reference>
<dbReference type="InterPro" id="IPR050072">
    <property type="entry name" value="Peptidase_M20A"/>
</dbReference>
<name>A0A1H2Y927_9RHOB</name>
<dbReference type="Gene3D" id="3.30.70.360">
    <property type="match status" value="1"/>
</dbReference>
<dbReference type="OrthoDB" id="9809784at2"/>
<dbReference type="InterPro" id="IPR011650">
    <property type="entry name" value="Peptidase_M20_dimer"/>
</dbReference>
<evidence type="ECO:0000259" key="3">
    <source>
        <dbReference type="Pfam" id="PF07687"/>
    </source>
</evidence>
<keyword evidence="1" id="KW-0479">Metal-binding</keyword>
<dbReference type="SUPFAM" id="SSF55031">
    <property type="entry name" value="Bacterial exopeptidase dimerisation domain"/>
    <property type="match status" value="1"/>
</dbReference>
<dbReference type="GO" id="GO:0046872">
    <property type="term" value="F:metal ion binding"/>
    <property type="evidence" value="ECO:0007669"/>
    <property type="project" value="UniProtKB-KW"/>
</dbReference>
<dbReference type="SUPFAM" id="SSF53187">
    <property type="entry name" value="Zn-dependent exopeptidases"/>
    <property type="match status" value="1"/>
</dbReference>